<gene>
    <name evidence="2" type="ORF">J8F10_05675</name>
</gene>
<sequence length="163" mass="17756">MEINVAKELAALQRLTPTDLRARYAEVFGEPTTTGNRTWLVRRIAWRLQVLAEGDLSARARTRAVQLARDADIRLIPPKGSTASAGPVHTGTVPRDTSDARLPPPGSVITRAYKGATVHVKVLPTGFEYDGRVFPSLSAVAKAVTGTHCNGFHFFKLNKPERA</sequence>
<evidence type="ECO:0000256" key="1">
    <source>
        <dbReference type="SAM" id="MobiDB-lite"/>
    </source>
</evidence>
<keyword evidence="3" id="KW-1185">Reference proteome</keyword>
<dbReference type="Pfam" id="PF11149">
    <property type="entry name" value="DUF2924"/>
    <property type="match status" value="1"/>
</dbReference>
<accession>A0ABS5BM56</accession>
<organism evidence="2 3">
    <name type="scientific">Gemmata palustris</name>
    <dbReference type="NCBI Taxonomy" id="2822762"/>
    <lineage>
        <taxon>Bacteria</taxon>
        <taxon>Pseudomonadati</taxon>
        <taxon>Planctomycetota</taxon>
        <taxon>Planctomycetia</taxon>
        <taxon>Gemmatales</taxon>
        <taxon>Gemmataceae</taxon>
        <taxon>Gemmata</taxon>
    </lineage>
</organism>
<dbReference type="RefSeq" id="WP_210652884.1">
    <property type="nucleotide sequence ID" value="NZ_JAGKQQ010000001.1"/>
</dbReference>
<feature type="region of interest" description="Disordered" evidence="1">
    <location>
        <begin position="76"/>
        <end position="106"/>
    </location>
</feature>
<dbReference type="InterPro" id="IPR021322">
    <property type="entry name" value="DUF2924"/>
</dbReference>
<dbReference type="Proteomes" id="UP000676565">
    <property type="component" value="Unassembled WGS sequence"/>
</dbReference>
<dbReference type="EMBL" id="JAGKQQ010000001">
    <property type="protein sequence ID" value="MBP3954771.1"/>
    <property type="molecule type" value="Genomic_DNA"/>
</dbReference>
<proteinExistence type="predicted"/>
<reference evidence="2 3" key="1">
    <citation type="submission" date="2021-04" db="EMBL/GenBank/DDBJ databases">
        <authorList>
            <person name="Ivanova A."/>
        </authorList>
    </citation>
    <scope>NUCLEOTIDE SEQUENCE [LARGE SCALE GENOMIC DNA]</scope>
    <source>
        <strain evidence="2 3">G18</strain>
    </source>
</reference>
<name>A0ABS5BM56_9BACT</name>
<protein>
    <submittedName>
        <fullName evidence="2">DUF2924 domain-containing protein</fullName>
    </submittedName>
</protein>
<evidence type="ECO:0000313" key="3">
    <source>
        <dbReference type="Proteomes" id="UP000676565"/>
    </source>
</evidence>
<comment type="caution">
    <text evidence="2">The sequence shown here is derived from an EMBL/GenBank/DDBJ whole genome shotgun (WGS) entry which is preliminary data.</text>
</comment>
<evidence type="ECO:0000313" key="2">
    <source>
        <dbReference type="EMBL" id="MBP3954771.1"/>
    </source>
</evidence>